<dbReference type="GO" id="GO:0004722">
    <property type="term" value="F:protein serine/threonine phosphatase activity"/>
    <property type="evidence" value="ECO:0007669"/>
    <property type="project" value="InterPro"/>
</dbReference>
<dbReference type="PROSITE" id="PS51746">
    <property type="entry name" value="PPM_2"/>
    <property type="match status" value="1"/>
</dbReference>
<feature type="region of interest" description="Disordered" evidence="1">
    <location>
        <begin position="123"/>
        <end position="151"/>
    </location>
</feature>
<dbReference type="AlphaFoldDB" id="A0A7S2R9R5"/>
<dbReference type="SMART" id="SM00332">
    <property type="entry name" value="PP2Cc"/>
    <property type="match status" value="1"/>
</dbReference>
<dbReference type="Gene3D" id="3.60.40.10">
    <property type="entry name" value="PPM-type phosphatase domain"/>
    <property type="match status" value="2"/>
</dbReference>
<feature type="region of interest" description="Disordered" evidence="1">
    <location>
        <begin position="215"/>
        <end position="274"/>
    </location>
</feature>
<feature type="region of interest" description="Disordered" evidence="1">
    <location>
        <begin position="168"/>
        <end position="198"/>
    </location>
</feature>
<evidence type="ECO:0000259" key="2">
    <source>
        <dbReference type="PROSITE" id="PS51746"/>
    </source>
</evidence>
<name>A0A7S2R9R5_9STRA</name>
<dbReference type="InterPro" id="IPR036457">
    <property type="entry name" value="PPM-type-like_dom_sf"/>
</dbReference>
<dbReference type="PANTHER" id="PTHR13832">
    <property type="entry name" value="PROTEIN PHOSPHATASE 2C"/>
    <property type="match status" value="1"/>
</dbReference>
<feature type="domain" description="PPM-type phosphatase" evidence="2">
    <location>
        <begin position="23"/>
        <end position="459"/>
    </location>
</feature>
<dbReference type="SUPFAM" id="SSF81606">
    <property type="entry name" value="PP2C-like"/>
    <property type="match status" value="1"/>
</dbReference>
<feature type="compositionally biased region" description="Basic and acidic residues" evidence="1">
    <location>
        <begin position="251"/>
        <end position="264"/>
    </location>
</feature>
<evidence type="ECO:0000313" key="3">
    <source>
        <dbReference type="EMBL" id="CAD9664772.1"/>
    </source>
</evidence>
<dbReference type="InterPro" id="IPR001932">
    <property type="entry name" value="PPM-type_phosphatase-like_dom"/>
</dbReference>
<dbReference type="InterPro" id="IPR015655">
    <property type="entry name" value="PP2C"/>
</dbReference>
<dbReference type="PANTHER" id="PTHR13832:SF840">
    <property type="entry name" value="PROTEIN PHOSPHATASE 2C 60-RELATED"/>
    <property type="match status" value="1"/>
</dbReference>
<evidence type="ECO:0000256" key="1">
    <source>
        <dbReference type="SAM" id="MobiDB-lite"/>
    </source>
</evidence>
<proteinExistence type="predicted"/>
<reference evidence="3" key="1">
    <citation type="submission" date="2021-01" db="EMBL/GenBank/DDBJ databases">
        <authorList>
            <person name="Corre E."/>
            <person name="Pelletier E."/>
            <person name="Niang G."/>
            <person name="Scheremetjew M."/>
            <person name="Finn R."/>
            <person name="Kale V."/>
            <person name="Holt S."/>
            <person name="Cochrane G."/>
            <person name="Meng A."/>
            <person name="Brown T."/>
            <person name="Cohen L."/>
        </authorList>
    </citation>
    <scope>NUCLEOTIDE SEQUENCE</scope>
    <source>
        <strain evidence="3">CCMP1243</strain>
    </source>
</reference>
<sequence length="462" mass="49727">MGAYLSEPVTEKHSEEGELYSLAFGASAMQGWRRSMEDEHIAVKLDVPPEAGGLQGQSSEVCMFAVWDGHGGHEVAKFVKNHMANELTKLNEYQQGDVEGALVKVFHRMDDMLWTDAGVEELNSYKSRPSPQGEGDARGSAGRGGADADSQSTKQMLDFFFQHLMESQGPKTGADQEGESEEEAAATGTPSSSVDDIGLPRLRAADVGRNTGLALRASTIGTEDDEEAEGKDRADGKDEEDEKGGEPTPGSKDEGKEPEDKAEADSASFPRSRTPNVCTLPNVKVTAGCTSVVSLVVGMRLYVANAGDSRAVLCRGGQALAMSEDHKPMDERELSRIEKVGGFVNPAGRVNGNLNLSRSLGDLKYKQSPVSPAEQMITAEPDVKHVDLQPDDEFMILACDGIWDCLSNQEAVDFVRSRLAEGKSPKEISEECCDHCLSEDPRKTTGIGGDNMTMMVVVFSQG</sequence>
<dbReference type="CDD" id="cd00143">
    <property type="entry name" value="PP2Cc"/>
    <property type="match status" value="1"/>
</dbReference>
<dbReference type="EMBL" id="HBHJ01003500">
    <property type="protein sequence ID" value="CAD9664772.1"/>
    <property type="molecule type" value="Transcribed_RNA"/>
</dbReference>
<gene>
    <name evidence="3" type="ORF">RMAR1173_LOCUS2223</name>
</gene>
<accession>A0A7S2R9R5</accession>
<protein>
    <recommendedName>
        <fullName evidence="2">PPM-type phosphatase domain-containing protein</fullName>
    </recommendedName>
</protein>
<dbReference type="Pfam" id="PF00481">
    <property type="entry name" value="PP2C"/>
    <property type="match status" value="2"/>
</dbReference>
<organism evidence="3">
    <name type="scientific">Rhizochromulina marina</name>
    <dbReference type="NCBI Taxonomy" id="1034831"/>
    <lineage>
        <taxon>Eukaryota</taxon>
        <taxon>Sar</taxon>
        <taxon>Stramenopiles</taxon>
        <taxon>Ochrophyta</taxon>
        <taxon>Dictyochophyceae</taxon>
        <taxon>Rhizochromulinales</taxon>
        <taxon>Rhizochromulina</taxon>
    </lineage>
</organism>